<sequence>MDQECECCADREDSPHRRELRLWDEVTVQDFNRWEEDVSFEEVSPCGSMRPKVSVPVCPPWGQCVTQQDDKYQDLPPWEGGHEACHDVCPSEIEEMLEQWEEAKRDIELGIVGPHRFRKQSNIDEFRIEGLTPWGTLIENDDTGSSQPGAAARARALQAQQDQAAASGDTGGAAEAAPSRPGSATRAKSVAASEAEKPEPPSPDPERSEEEMDQADAEPEPSQGDDPEASGEPEPSSEDA</sequence>
<dbReference type="EMBL" id="SWJQ01000286">
    <property type="protein sequence ID" value="TRZ17063.1"/>
    <property type="molecule type" value="Genomic_DNA"/>
</dbReference>
<feature type="region of interest" description="Disordered" evidence="1">
    <location>
        <begin position="137"/>
        <end position="240"/>
    </location>
</feature>
<evidence type="ECO:0000313" key="2">
    <source>
        <dbReference type="EMBL" id="TRZ17063.1"/>
    </source>
</evidence>
<dbReference type="Proteomes" id="UP000796761">
    <property type="component" value="Unassembled WGS sequence"/>
</dbReference>
<comment type="caution">
    <text evidence="2">The sequence shown here is derived from an EMBL/GenBank/DDBJ whole genome shotgun (WGS) entry which is preliminary data.</text>
</comment>
<feature type="compositionally biased region" description="Low complexity" evidence="1">
    <location>
        <begin position="144"/>
        <end position="177"/>
    </location>
</feature>
<feature type="compositionally biased region" description="Acidic residues" evidence="1">
    <location>
        <begin position="207"/>
        <end position="240"/>
    </location>
</feature>
<keyword evidence="3" id="KW-1185">Reference proteome</keyword>
<gene>
    <name evidence="2" type="ORF">HGM15179_010053</name>
</gene>
<reference evidence="2" key="1">
    <citation type="submission" date="2019-04" db="EMBL/GenBank/DDBJ databases">
        <title>Genome assembly of Zosterops borbonicus 15179.</title>
        <authorList>
            <person name="Leroy T."/>
            <person name="Anselmetti Y."/>
            <person name="Tilak M.-K."/>
            <person name="Nabholz B."/>
        </authorList>
    </citation>
    <scope>NUCLEOTIDE SEQUENCE</scope>
    <source>
        <strain evidence="2">HGM_15179</strain>
        <tissue evidence="2">Muscle</tissue>
    </source>
</reference>
<name>A0A8K1GFB8_9PASS</name>
<dbReference type="AlphaFoldDB" id="A0A8K1GFB8"/>
<accession>A0A8K1GFB8</accession>
<protein>
    <submittedName>
        <fullName evidence="2">Uncharacterized protein</fullName>
    </submittedName>
</protein>
<organism evidence="2 3">
    <name type="scientific">Zosterops borbonicus</name>
    <dbReference type="NCBI Taxonomy" id="364589"/>
    <lineage>
        <taxon>Eukaryota</taxon>
        <taxon>Metazoa</taxon>
        <taxon>Chordata</taxon>
        <taxon>Craniata</taxon>
        <taxon>Vertebrata</taxon>
        <taxon>Euteleostomi</taxon>
        <taxon>Archelosauria</taxon>
        <taxon>Archosauria</taxon>
        <taxon>Dinosauria</taxon>
        <taxon>Saurischia</taxon>
        <taxon>Theropoda</taxon>
        <taxon>Coelurosauria</taxon>
        <taxon>Aves</taxon>
        <taxon>Neognathae</taxon>
        <taxon>Neoaves</taxon>
        <taxon>Telluraves</taxon>
        <taxon>Australaves</taxon>
        <taxon>Passeriformes</taxon>
        <taxon>Sylvioidea</taxon>
        <taxon>Zosteropidae</taxon>
        <taxon>Zosterops</taxon>
    </lineage>
</organism>
<proteinExistence type="predicted"/>
<evidence type="ECO:0000313" key="3">
    <source>
        <dbReference type="Proteomes" id="UP000796761"/>
    </source>
</evidence>
<evidence type="ECO:0000256" key="1">
    <source>
        <dbReference type="SAM" id="MobiDB-lite"/>
    </source>
</evidence>